<proteinExistence type="predicted"/>
<comment type="caution">
    <text evidence="1">The sequence shown here is derived from an EMBL/GenBank/DDBJ whole genome shotgun (WGS) entry which is preliminary data.</text>
</comment>
<protein>
    <submittedName>
        <fullName evidence="1">Uncharacterized protein</fullName>
    </submittedName>
</protein>
<name>A0A644ZBR2_9ZZZZ</name>
<dbReference type="EMBL" id="VSSQ01008247">
    <property type="protein sequence ID" value="MPM38332.1"/>
    <property type="molecule type" value="Genomic_DNA"/>
</dbReference>
<gene>
    <name evidence="1" type="ORF">SDC9_84961</name>
</gene>
<dbReference type="AlphaFoldDB" id="A0A644ZBR2"/>
<evidence type="ECO:0000313" key="1">
    <source>
        <dbReference type="EMBL" id="MPM38332.1"/>
    </source>
</evidence>
<accession>A0A644ZBR2</accession>
<organism evidence="1">
    <name type="scientific">bioreactor metagenome</name>
    <dbReference type="NCBI Taxonomy" id="1076179"/>
    <lineage>
        <taxon>unclassified sequences</taxon>
        <taxon>metagenomes</taxon>
        <taxon>ecological metagenomes</taxon>
    </lineage>
</organism>
<sequence length="121" mass="13737">MGAHVPPPERKTKVRDLVSFPLTNTLILCSLTVTMTPKGSREERSRLRRILWRAQLITNNPNAIPSITMLNPVNVPSSVHHPFNSMRFLSQIVGNVHRSKGRRERKLDLVGLHITHPQIPL</sequence>
<reference evidence="1" key="1">
    <citation type="submission" date="2019-08" db="EMBL/GenBank/DDBJ databases">
        <authorList>
            <person name="Kucharzyk K."/>
            <person name="Murdoch R.W."/>
            <person name="Higgins S."/>
            <person name="Loffler F."/>
        </authorList>
    </citation>
    <scope>NUCLEOTIDE SEQUENCE</scope>
</reference>